<dbReference type="EMBL" id="GBXM01094719">
    <property type="protein sequence ID" value="JAH13858.1"/>
    <property type="molecule type" value="Transcribed_RNA"/>
</dbReference>
<organism evidence="1">
    <name type="scientific">Anguilla anguilla</name>
    <name type="common">European freshwater eel</name>
    <name type="synonym">Muraena anguilla</name>
    <dbReference type="NCBI Taxonomy" id="7936"/>
    <lineage>
        <taxon>Eukaryota</taxon>
        <taxon>Metazoa</taxon>
        <taxon>Chordata</taxon>
        <taxon>Craniata</taxon>
        <taxon>Vertebrata</taxon>
        <taxon>Euteleostomi</taxon>
        <taxon>Actinopterygii</taxon>
        <taxon>Neopterygii</taxon>
        <taxon>Teleostei</taxon>
        <taxon>Anguilliformes</taxon>
        <taxon>Anguillidae</taxon>
        <taxon>Anguilla</taxon>
    </lineage>
</organism>
<protein>
    <submittedName>
        <fullName evidence="1">Uncharacterized protein</fullName>
    </submittedName>
</protein>
<proteinExistence type="predicted"/>
<reference evidence="1" key="2">
    <citation type="journal article" date="2015" name="Fish Shellfish Immunol.">
        <title>Early steps in the European eel (Anguilla anguilla)-Vibrio vulnificus interaction in the gills: Role of the RtxA13 toxin.</title>
        <authorList>
            <person name="Callol A."/>
            <person name="Pajuelo D."/>
            <person name="Ebbesson L."/>
            <person name="Teles M."/>
            <person name="MacKenzie S."/>
            <person name="Amaro C."/>
        </authorList>
    </citation>
    <scope>NUCLEOTIDE SEQUENCE</scope>
</reference>
<accession>A0A0E9QCN5</accession>
<sequence>MLSATVAYCRNTFHQRGFWAKTVSLINVVL</sequence>
<dbReference type="AlphaFoldDB" id="A0A0E9QCN5"/>
<reference evidence="1" key="1">
    <citation type="submission" date="2014-11" db="EMBL/GenBank/DDBJ databases">
        <authorList>
            <person name="Amaro Gonzalez C."/>
        </authorList>
    </citation>
    <scope>NUCLEOTIDE SEQUENCE</scope>
</reference>
<evidence type="ECO:0000313" key="1">
    <source>
        <dbReference type="EMBL" id="JAH13858.1"/>
    </source>
</evidence>
<name>A0A0E9QCN5_ANGAN</name>